<dbReference type="InterPro" id="IPR036397">
    <property type="entry name" value="RNaseH_sf"/>
</dbReference>
<dbReference type="GO" id="GO:0003676">
    <property type="term" value="F:nucleic acid binding"/>
    <property type="evidence" value="ECO:0007669"/>
    <property type="project" value="InterPro"/>
</dbReference>
<protein>
    <recommendedName>
        <fullName evidence="2">RNase H type-1 domain-containing protein</fullName>
    </recommendedName>
</protein>
<reference evidence="3" key="1">
    <citation type="submission" date="2023-12" db="EMBL/GenBank/DDBJ databases">
        <title>Genome assembly of Anisodus tanguticus.</title>
        <authorList>
            <person name="Wang Y.-J."/>
        </authorList>
    </citation>
    <scope>NUCLEOTIDE SEQUENCE</scope>
    <source>
        <strain evidence="3">KB-2021</strain>
        <tissue evidence="3">Leaf</tissue>
    </source>
</reference>
<dbReference type="Proteomes" id="UP001291623">
    <property type="component" value="Unassembled WGS sequence"/>
</dbReference>
<accession>A0AAE1RJU7</accession>
<gene>
    <name evidence="3" type="ORF">RND71_027760</name>
</gene>
<dbReference type="GO" id="GO:0004523">
    <property type="term" value="F:RNA-DNA hybrid ribonuclease activity"/>
    <property type="evidence" value="ECO:0007669"/>
    <property type="project" value="InterPro"/>
</dbReference>
<dbReference type="PANTHER" id="PTHR47723:SF19">
    <property type="entry name" value="POLYNUCLEOTIDYL TRANSFERASE, RIBONUCLEASE H-LIKE SUPERFAMILY PROTEIN"/>
    <property type="match status" value="1"/>
</dbReference>
<name>A0AAE1RJU7_9SOLA</name>
<dbReference type="PANTHER" id="PTHR47723">
    <property type="entry name" value="OS05G0353850 PROTEIN"/>
    <property type="match status" value="1"/>
</dbReference>
<dbReference type="SUPFAM" id="SSF53098">
    <property type="entry name" value="Ribonuclease H-like"/>
    <property type="match status" value="1"/>
</dbReference>
<dbReference type="Pfam" id="PF13456">
    <property type="entry name" value="RVT_3"/>
    <property type="match status" value="1"/>
</dbReference>
<comment type="caution">
    <text evidence="3">The sequence shown here is derived from an EMBL/GenBank/DDBJ whole genome shotgun (WGS) entry which is preliminary data.</text>
</comment>
<evidence type="ECO:0000256" key="1">
    <source>
        <dbReference type="SAM" id="Phobius"/>
    </source>
</evidence>
<dbReference type="InterPro" id="IPR053151">
    <property type="entry name" value="RNase_H-like"/>
</dbReference>
<evidence type="ECO:0000259" key="2">
    <source>
        <dbReference type="Pfam" id="PF13456"/>
    </source>
</evidence>
<keyword evidence="1" id="KW-1133">Transmembrane helix</keyword>
<dbReference type="Gene3D" id="3.30.420.10">
    <property type="entry name" value="Ribonuclease H-like superfamily/Ribonuclease H"/>
    <property type="match status" value="1"/>
</dbReference>
<dbReference type="AlphaFoldDB" id="A0AAE1RJU7"/>
<organism evidence="3 4">
    <name type="scientific">Anisodus tanguticus</name>
    <dbReference type="NCBI Taxonomy" id="243964"/>
    <lineage>
        <taxon>Eukaryota</taxon>
        <taxon>Viridiplantae</taxon>
        <taxon>Streptophyta</taxon>
        <taxon>Embryophyta</taxon>
        <taxon>Tracheophyta</taxon>
        <taxon>Spermatophyta</taxon>
        <taxon>Magnoliopsida</taxon>
        <taxon>eudicotyledons</taxon>
        <taxon>Gunneridae</taxon>
        <taxon>Pentapetalae</taxon>
        <taxon>asterids</taxon>
        <taxon>lamiids</taxon>
        <taxon>Solanales</taxon>
        <taxon>Solanaceae</taxon>
        <taxon>Solanoideae</taxon>
        <taxon>Hyoscyameae</taxon>
        <taxon>Anisodus</taxon>
    </lineage>
</organism>
<sequence length="231" mass="26329">MGKRRVREDWGLVVPLWCWGLLYFARVGVILLVWKKEDERQAKEIPVVIFWKYGNQGAQIDMANQKSQRLGSFPSHNSEDDIGAGGIVRDSNGQLIMAFVKFLGKGISNLAEATALYGVKWRMSNGFRNIILESDSLIIINMLEGKINIAWQLQDSIDTIKQLFSQTNYIAQHCYREANQIADALAKWSKNGQEEIIFEIKDLTKESAGTYILDKDNVASIKHKQKKNMYV</sequence>
<evidence type="ECO:0000313" key="3">
    <source>
        <dbReference type="EMBL" id="KAK4352242.1"/>
    </source>
</evidence>
<dbReference type="EMBL" id="JAVYJV010000015">
    <property type="protein sequence ID" value="KAK4352242.1"/>
    <property type="molecule type" value="Genomic_DNA"/>
</dbReference>
<proteinExistence type="predicted"/>
<evidence type="ECO:0000313" key="4">
    <source>
        <dbReference type="Proteomes" id="UP001291623"/>
    </source>
</evidence>
<dbReference type="InterPro" id="IPR012337">
    <property type="entry name" value="RNaseH-like_sf"/>
</dbReference>
<dbReference type="InterPro" id="IPR044730">
    <property type="entry name" value="RNase_H-like_dom_plant"/>
</dbReference>
<keyword evidence="1" id="KW-0812">Transmembrane</keyword>
<feature type="domain" description="RNase H type-1" evidence="2">
    <location>
        <begin position="79"/>
        <end position="188"/>
    </location>
</feature>
<keyword evidence="1" id="KW-0472">Membrane</keyword>
<dbReference type="InterPro" id="IPR002156">
    <property type="entry name" value="RNaseH_domain"/>
</dbReference>
<feature type="transmembrane region" description="Helical" evidence="1">
    <location>
        <begin position="12"/>
        <end position="34"/>
    </location>
</feature>
<dbReference type="CDD" id="cd06222">
    <property type="entry name" value="RNase_H_like"/>
    <property type="match status" value="1"/>
</dbReference>
<keyword evidence="4" id="KW-1185">Reference proteome</keyword>